<keyword evidence="2" id="KW-1185">Reference proteome</keyword>
<dbReference type="InterPro" id="IPR026337">
    <property type="entry name" value="AKG_HExxH"/>
</dbReference>
<name>A0A964US81_9ACTN</name>
<dbReference type="Proteomes" id="UP000598297">
    <property type="component" value="Unassembled WGS sequence"/>
</dbReference>
<sequence>MYHLEGSQEVLRNSAVLSHPYLEGEGAVTQQSLRAAYLKLLVALAPAGAYADYLRTRISGDRVDGPPVTLYTDTSPEIDVLGAVFGHADTDRPATPAWQLDRCREGAAFIAERDAELATLMSLLTHTVFTMSAAWAGSMSERNAIGATLIVPDEHWHTNDVAEAYLHEFTHTALFLDERAKGHFQAGADQVLLRSAIRKDERTLPAVVHSLLVATEILTWRHQHGLEAGLEYRLHGSTQSMLDRATESYDALTTLPTWQEDIVKDRMFQLVESAGKRLAAL</sequence>
<evidence type="ECO:0000313" key="2">
    <source>
        <dbReference type="Proteomes" id="UP000598297"/>
    </source>
</evidence>
<organism evidence="1 2">
    <name type="scientific">Streptomyces boluensis</name>
    <dbReference type="NCBI Taxonomy" id="1775135"/>
    <lineage>
        <taxon>Bacteria</taxon>
        <taxon>Bacillati</taxon>
        <taxon>Actinomycetota</taxon>
        <taxon>Actinomycetes</taxon>
        <taxon>Kitasatosporales</taxon>
        <taxon>Streptomycetaceae</taxon>
        <taxon>Streptomyces</taxon>
    </lineage>
</organism>
<gene>
    <name evidence="1" type="ORF">GUY60_04805</name>
</gene>
<dbReference type="RefSeq" id="WP_161694096.1">
    <property type="nucleotide sequence ID" value="NZ_JAAAHS010000019.1"/>
</dbReference>
<evidence type="ECO:0008006" key="3">
    <source>
        <dbReference type="Google" id="ProtNLM"/>
    </source>
</evidence>
<dbReference type="EMBL" id="JAAAHS010000019">
    <property type="protein sequence ID" value="NBE50760.1"/>
    <property type="molecule type" value="Genomic_DNA"/>
</dbReference>
<proteinExistence type="predicted"/>
<comment type="caution">
    <text evidence="1">The sequence shown here is derived from an EMBL/GenBank/DDBJ whole genome shotgun (WGS) entry which is preliminary data.</text>
</comment>
<accession>A0A964US81</accession>
<protein>
    <recommendedName>
        <fullName evidence="3">HEXXH motif domain-containing protein</fullName>
    </recommendedName>
</protein>
<reference evidence="1" key="1">
    <citation type="submission" date="2020-01" db="EMBL/GenBank/DDBJ databases">
        <title>Whole-genome analyses of novel actinobacteria.</title>
        <authorList>
            <person name="Sahin N."/>
        </authorList>
    </citation>
    <scope>NUCLEOTIDE SEQUENCE</scope>
    <source>
        <strain evidence="1">YC537</strain>
    </source>
</reference>
<dbReference type="OrthoDB" id="7057071at2"/>
<dbReference type="NCBIfam" id="TIGR04267">
    <property type="entry name" value="mod_HExxH"/>
    <property type="match status" value="1"/>
</dbReference>
<dbReference type="AlphaFoldDB" id="A0A964US81"/>
<evidence type="ECO:0000313" key="1">
    <source>
        <dbReference type="EMBL" id="NBE50760.1"/>
    </source>
</evidence>